<evidence type="ECO:0000313" key="6">
    <source>
        <dbReference type="EMBL" id="MBM7561323.1"/>
    </source>
</evidence>
<reference evidence="6 7" key="1">
    <citation type="submission" date="2021-01" db="EMBL/GenBank/DDBJ databases">
        <title>Genomic Encyclopedia of Type Strains, Phase IV (KMG-IV): sequencing the most valuable type-strain genomes for metagenomic binning, comparative biology and taxonomic classification.</title>
        <authorList>
            <person name="Goeker M."/>
        </authorList>
    </citation>
    <scope>NUCLEOTIDE SEQUENCE [LARGE SCALE GENOMIC DNA]</scope>
    <source>
        <strain evidence="6 7">DSM 24436</strain>
    </source>
</reference>
<keyword evidence="2 5" id="KW-1005">Bacterial flagellum biogenesis</keyword>
<name>A0ABS2MPK1_9FIRM</name>
<dbReference type="PANTHER" id="PTHR39190">
    <property type="entry name" value="FLAGELLAR ASSEMBLY FACTOR FLIW"/>
    <property type="match status" value="1"/>
</dbReference>
<proteinExistence type="inferred from homology"/>
<comment type="function">
    <text evidence="5">Acts as an anti-CsrA protein, binds CsrA and prevents it from repressing translation of its target genes, one of which is flagellin. Binds to flagellin and participates in the assembly of the flagellum.</text>
</comment>
<keyword evidence="4 5" id="KW-0143">Chaperone</keyword>
<keyword evidence="6" id="KW-0966">Cell projection</keyword>
<protein>
    <recommendedName>
        <fullName evidence="5">Flagellar assembly factor FliW</fullName>
    </recommendedName>
</protein>
<sequence length="147" mass="16595">MKLTTQHLGELEYEEVDVIHFDDAIPGFEELHKYIIIPSGDAELPFHYLQSVEEADLAFIVTDPFLFVENYDFELPDADAEKLGVASEADAEKLIVYAIATIPENVDDTTINIVAPILINIESKKGIQLVLNEYDAFKHPIFKKEEA</sequence>
<evidence type="ECO:0000313" key="7">
    <source>
        <dbReference type="Proteomes" id="UP000767854"/>
    </source>
</evidence>
<dbReference type="HAMAP" id="MF_01185">
    <property type="entry name" value="FliW"/>
    <property type="match status" value="1"/>
</dbReference>
<keyword evidence="3 5" id="KW-0810">Translation regulation</keyword>
<dbReference type="EMBL" id="JAFBDT010000004">
    <property type="protein sequence ID" value="MBM7561323.1"/>
    <property type="molecule type" value="Genomic_DNA"/>
</dbReference>
<keyword evidence="1 5" id="KW-0963">Cytoplasm</keyword>
<evidence type="ECO:0000256" key="4">
    <source>
        <dbReference type="ARBA" id="ARBA00023186"/>
    </source>
</evidence>
<comment type="similarity">
    <text evidence="5">Belongs to the FliW family.</text>
</comment>
<organism evidence="6 7">
    <name type="scientific">Fusibacter tunisiensis</name>
    <dbReference type="NCBI Taxonomy" id="1008308"/>
    <lineage>
        <taxon>Bacteria</taxon>
        <taxon>Bacillati</taxon>
        <taxon>Bacillota</taxon>
        <taxon>Clostridia</taxon>
        <taxon>Eubacteriales</taxon>
        <taxon>Eubacteriales Family XII. Incertae Sedis</taxon>
        <taxon>Fusibacter</taxon>
    </lineage>
</organism>
<evidence type="ECO:0000256" key="5">
    <source>
        <dbReference type="HAMAP-Rule" id="MF_01185"/>
    </source>
</evidence>
<accession>A0ABS2MPK1</accession>
<dbReference type="RefSeq" id="WP_204662708.1">
    <property type="nucleotide sequence ID" value="NZ_JAFBDT010000004.1"/>
</dbReference>
<dbReference type="InterPro" id="IPR024046">
    <property type="entry name" value="Flagellar_assmbl_FliW_dom_sf"/>
</dbReference>
<keyword evidence="7" id="KW-1185">Reference proteome</keyword>
<comment type="subcellular location">
    <subcellularLocation>
        <location evidence="5">Cytoplasm</location>
    </subcellularLocation>
</comment>
<dbReference type="SUPFAM" id="SSF141457">
    <property type="entry name" value="BH3618-like"/>
    <property type="match status" value="1"/>
</dbReference>
<evidence type="ECO:0000256" key="1">
    <source>
        <dbReference type="ARBA" id="ARBA00022490"/>
    </source>
</evidence>
<dbReference type="PANTHER" id="PTHR39190:SF1">
    <property type="entry name" value="FLAGELLAR ASSEMBLY FACTOR FLIW"/>
    <property type="match status" value="1"/>
</dbReference>
<keyword evidence="6" id="KW-0969">Cilium</keyword>
<dbReference type="InterPro" id="IPR003775">
    <property type="entry name" value="Flagellar_assembly_factor_FliW"/>
</dbReference>
<keyword evidence="6" id="KW-0282">Flagellum</keyword>
<dbReference type="Proteomes" id="UP000767854">
    <property type="component" value="Unassembled WGS sequence"/>
</dbReference>
<comment type="caution">
    <text evidence="6">The sequence shown here is derived from an EMBL/GenBank/DDBJ whole genome shotgun (WGS) entry which is preliminary data.</text>
</comment>
<gene>
    <name evidence="5" type="primary">fliW</name>
    <name evidence="6" type="ORF">JOC49_000843</name>
</gene>
<dbReference type="Pfam" id="PF02623">
    <property type="entry name" value="FliW"/>
    <property type="match status" value="1"/>
</dbReference>
<evidence type="ECO:0000256" key="3">
    <source>
        <dbReference type="ARBA" id="ARBA00022845"/>
    </source>
</evidence>
<dbReference type="Gene3D" id="2.30.290.10">
    <property type="entry name" value="BH3618-like"/>
    <property type="match status" value="1"/>
</dbReference>
<evidence type="ECO:0000256" key="2">
    <source>
        <dbReference type="ARBA" id="ARBA00022795"/>
    </source>
</evidence>
<comment type="subunit">
    <text evidence="5">Interacts with translational regulator CsrA and flagellin(s).</text>
</comment>